<dbReference type="EMBL" id="OX465083">
    <property type="protein sequence ID" value="CAI9294342.1"/>
    <property type="molecule type" value="Genomic_DNA"/>
</dbReference>
<dbReference type="Pfam" id="PF00141">
    <property type="entry name" value="peroxidase"/>
    <property type="match status" value="1"/>
</dbReference>
<feature type="binding site" evidence="17">
    <location>
        <position position="249"/>
    </location>
    <ligand>
        <name>Ca(2+)</name>
        <dbReference type="ChEBI" id="CHEBI:29108"/>
        <label>2</label>
    </ligand>
</feature>
<sequence>MIKMRTVMLFMIVLFELIFGFSNAQLQVGFYNDVCPEAESIVTGFVRDAANSNPQIPAIMLRLHFHDCFVEGCDGSILIDIGKDSERLAFGHQGVQGYDVVENAKAKLESVCPGVVSCADIVTMAARDGVAISGGPSYQVETGRKDGLVSNINLADRMPDVKDSIQLLKQKFIEKGLNDKDLVVLSAAHTIGTTACFFMEDRLYNFADTGGPDPRINPSFLPELTHTCPKNGDIMVRLPMDHGSGETFDNQILQNIRSGFGVLESDAKLMDDPTTKGIVDSYFGGLNPVTFEEDFVNSMVRMGRIGTKDDSNGNIRRVCKAFN</sequence>
<organism evidence="22 23">
    <name type="scientific">Lactuca saligna</name>
    <name type="common">Willowleaf lettuce</name>
    <dbReference type="NCBI Taxonomy" id="75948"/>
    <lineage>
        <taxon>Eukaryota</taxon>
        <taxon>Viridiplantae</taxon>
        <taxon>Streptophyta</taxon>
        <taxon>Embryophyta</taxon>
        <taxon>Tracheophyta</taxon>
        <taxon>Spermatophyta</taxon>
        <taxon>Magnoliopsida</taxon>
        <taxon>eudicotyledons</taxon>
        <taxon>Gunneridae</taxon>
        <taxon>Pentapetalae</taxon>
        <taxon>asterids</taxon>
        <taxon>campanulids</taxon>
        <taxon>Asterales</taxon>
        <taxon>Asteraceae</taxon>
        <taxon>Cichorioideae</taxon>
        <taxon>Cichorieae</taxon>
        <taxon>Lactucinae</taxon>
        <taxon>Lactuca</taxon>
    </lineage>
</organism>
<evidence type="ECO:0000256" key="14">
    <source>
        <dbReference type="ARBA" id="ARBA00023324"/>
    </source>
</evidence>
<dbReference type="InterPro" id="IPR000823">
    <property type="entry name" value="Peroxidase_pln"/>
</dbReference>
<keyword evidence="7 20" id="KW-0349">Heme</keyword>
<feature type="binding site" evidence="17">
    <location>
        <position position="74"/>
    </location>
    <ligand>
        <name>Ca(2+)</name>
        <dbReference type="ChEBI" id="CHEBI:29108"/>
        <label>1</label>
    </ligand>
</feature>
<dbReference type="PROSITE" id="PS50873">
    <property type="entry name" value="PEROXIDASE_4"/>
    <property type="match status" value="1"/>
</dbReference>
<dbReference type="GO" id="GO:0140825">
    <property type="term" value="F:lactoperoxidase activity"/>
    <property type="evidence" value="ECO:0007669"/>
    <property type="project" value="UniProtKB-EC"/>
</dbReference>
<protein>
    <recommendedName>
        <fullName evidence="4 20">Peroxidase</fullName>
        <ecNumber evidence="4 20">1.11.1.7</ecNumber>
    </recommendedName>
</protein>
<gene>
    <name evidence="22" type="ORF">LSALG_LOCUS33328</name>
</gene>
<evidence type="ECO:0000256" key="3">
    <source>
        <dbReference type="ARBA" id="ARBA00006873"/>
    </source>
</evidence>
<evidence type="ECO:0000256" key="15">
    <source>
        <dbReference type="PIRSR" id="PIRSR600823-1"/>
    </source>
</evidence>
<dbReference type="GO" id="GO:0020037">
    <property type="term" value="F:heme binding"/>
    <property type="evidence" value="ECO:0007669"/>
    <property type="project" value="UniProtKB-UniRule"/>
</dbReference>
<reference evidence="22" key="1">
    <citation type="submission" date="2023-04" db="EMBL/GenBank/DDBJ databases">
        <authorList>
            <person name="Vijverberg K."/>
            <person name="Xiong W."/>
            <person name="Schranz E."/>
        </authorList>
    </citation>
    <scope>NUCLEOTIDE SEQUENCE</scope>
</reference>
<proteinExistence type="inferred from homology"/>
<dbReference type="PANTHER" id="PTHR31517">
    <property type="match status" value="1"/>
</dbReference>
<feature type="disulfide bond" evidence="19">
    <location>
        <begin position="196"/>
        <end position="228"/>
    </location>
</feature>
<dbReference type="PRINTS" id="PR00461">
    <property type="entry name" value="PLPEROXIDASE"/>
</dbReference>
<keyword evidence="10 17" id="KW-0106">Calcium</keyword>
<feature type="binding site" evidence="17">
    <location>
        <position position="70"/>
    </location>
    <ligand>
        <name>Ca(2+)</name>
        <dbReference type="ChEBI" id="CHEBI:29108"/>
        <label>1</label>
    </ligand>
</feature>
<feature type="binding site" evidence="17">
    <location>
        <position position="72"/>
    </location>
    <ligand>
        <name>Ca(2+)</name>
        <dbReference type="ChEBI" id="CHEBI:29108"/>
        <label>1</label>
    </ligand>
</feature>
<feature type="binding site" evidence="17">
    <location>
        <position position="241"/>
    </location>
    <ligand>
        <name>Ca(2+)</name>
        <dbReference type="ChEBI" id="CHEBI:29108"/>
        <label>2</label>
    </ligand>
</feature>
<dbReference type="AlphaFoldDB" id="A0AA36EG36"/>
<feature type="domain" description="Plant heme peroxidase family profile" evidence="21">
    <location>
        <begin position="25"/>
        <end position="323"/>
    </location>
</feature>
<evidence type="ECO:0000256" key="11">
    <source>
        <dbReference type="ARBA" id="ARBA00023002"/>
    </source>
</evidence>
<evidence type="ECO:0000313" key="23">
    <source>
        <dbReference type="Proteomes" id="UP001177003"/>
    </source>
</evidence>
<keyword evidence="11 20" id="KW-0560">Oxidoreductase</keyword>
<comment type="subcellular location">
    <subcellularLocation>
        <location evidence="20">Secreted</location>
    </subcellularLocation>
</comment>
<dbReference type="CDD" id="cd00693">
    <property type="entry name" value="secretory_peroxidase"/>
    <property type="match status" value="1"/>
</dbReference>
<evidence type="ECO:0000313" key="22">
    <source>
        <dbReference type="EMBL" id="CAI9294342.1"/>
    </source>
</evidence>
<evidence type="ECO:0000256" key="12">
    <source>
        <dbReference type="ARBA" id="ARBA00023004"/>
    </source>
</evidence>
<evidence type="ECO:0000256" key="5">
    <source>
        <dbReference type="ARBA" id="ARBA00022525"/>
    </source>
</evidence>
<dbReference type="InterPro" id="IPR033905">
    <property type="entry name" value="Secretory_peroxidase"/>
</dbReference>
<evidence type="ECO:0000256" key="20">
    <source>
        <dbReference type="RuleBase" id="RU362060"/>
    </source>
</evidence>
<keyword evidence="14 20" id="KW-0376">Hydrogen peroxide</keyword>
<feature type="disulfide bond" evidence="19">
    <location>
        <begin position="68"/>
        <end position="73"/>
    </location>
</feature>
<evidence type="ECO:0000256" key="13">
    <source>
        <dbReference type="ARBA" id="ARBA00023157"/>
    </source>
</evidence>
<keyword evidence="9 20" id="KW-0732">Signal</keyword>
<evidence type="ECO:0000256" key="9">
    <source>
        <dbReference type="ARBA" id="ARBA00022729"/>
    </source>
</evidence>
<evidence type="ECO:0000256" key="7">
    <source>
        <dbReference type="ARBA" id="ARBA00022617"/>
    </source>
</evidence>
<evidence type="ECO:0000256" key="16">
    <source>
        <dbReference type="PIRSR" id="PIRSR600823-2"/>
    </source>
</evidence>
<feature type="binding site" evidence="17">
    <location>
        <position position="67"/>
    </location>
    <ligand>
        <name>Ca(2+)</name>
        <dbReference type="ChEBI" id="CHEBI:29108"/>
        <label>1</label>
    </ligand>
</feature>
<dbReference type="FunFam" id="1.10.420.10:FF:000010">
    <property type="entry name" value="Peroxidase"/>
    <property type="match status" value="1"/>
</dbReference>
<keyword evidence="13 19" id="KW-1015">Disulfide bond</keyword>
<evidence type="ECO:0000256" key="17">
    <source>
        <dbReference type="PIRSR" id="PIRSR600823-3"/>
    </source>
</evidence>
<keyword evidence="5 20" id="KW-0964">Secreted</keyword>
<evidence type="ECO:0000256" key="6">
    <source>
        <dbReference type="ARBA" id="ARBA00022559"/>
    </source>
</evidence>
<dbReference type="Proteomes" id="UP001177003">
    <property type="component" value="Chromosome 7"/>
</dbReference>
<evidence type="ECO:0000256" key="18">
    <source>
        <dbReference type="PIRSR" id="PIRSR600823-4"/>
    </source>
</evidence>
<keyword evidence="23" id="KW-1185">Reference proteome</keyword>
<feature type="binding site" evidence="16">
    <location>
        <position position="159"/>
    </location>
    <ligand>
        <name>substrate</name>
    </ligand>
</feature>
<comment type="similarity">
    <text evidence="20">Belongs to the peroxidase family. Classical plant (class III) peroxidase subfamily.</text>
</comment>
<feature type="binding site" evidence="17">
    <location>
        <position position="86"/>
    </location>
    <ligand>
        <name>Ca(2+)</name>
        <dbReference type="ChEBI" id="CHEBI:29108"/>
        <label>1</label>
    </ligand>
</feature>
<evidence type="ECO:0000259" key="21">
    <source>
        <dbReference type="PROSITE" id="PS50873"/>
    </source>
</evidence>
<evidence type="ECO:0000256" key="1">
    <source>
        <dbReference type="ARBA" id="ARBA00000189"/>
    </source>
</evidence>
<dbReference type="GO" id="GO:0042744">
    <property type="term" value="P:hydrogen peroxide catabolic process"/>
    <property type="evidence" value="ECO:0007669"/>
    <property type="project" value="UniProtKB-KW"/>
</dbReference>
<evidence type="ECO:0000256" key="19">
    <source>
        <dbReference type="PIRSR" id="PIRSR600823-5"/>
    </source>
</evidence>
<dbReference type="FunFam" id="1.10.520.10:FF:000008">
    <property type="entry name" value="Peroxidase"/>
    <property type="match status" value="1"/>
</dbReference>
<feature type="active site" description="Proton acceptor" evidence="15">
    <location>
        <position position="66"/>
    </location>
</feature>
<feature type="disulfide bond" evidence="19">
    <location>
        <begin position="35"/>
        <end position="112"/>
    </location>
</feature>
<comment type="function">
    <text evidence="2">Removal of H(2)O(2), oxidation of toxic reductants, biosynthesis and degradation of lignin, suberization, auxin catabolism, response to environmental stresses such as wounding, pathogen attack and oxidative stress. These functions might be dependent on each isozyme/isoform in each plant tissue.</text>
</comment>
<feature type="disulfide bond" evidence="19">
    <location>
        <begin position="118"/>
        <end position="319"/>
    </location>
</feature>
<comment type="cofactor">
    <cofactor evidence="17 20">
        <name>Ca(2+)</name>
        <dbReference type="ChEBI" id="CHEBI:29108"/>
    </cofactor>
    <text evidence="17 20">Binds 2 calcium ions per subunit.</text>
</comment>
<dbReference type="GO" id="GO:0005576">
    <property type="term" value="C:extracellular region"/>
    <property type="evidence" value="ECO:0007669"/>
    <property type="project" value="UniProtKB-SubCell"/>
</dbReference>
<feature type="binding site" description="axial binding residue" evidence="17">
    <location>
        <position position="189"/>
    </location>
    <ligand>
        <name>heme b</name>
        <dbReference type="ChEBI" id="CHEBI:60344"/>
    </ligand>
    <ligandPart>
        <name>Fe</name>
        <dbReference type="ChEBI" id="CHEBI:18248"/>
    </ligandPart>
</feature>
<dbReference type="Gene3D" id="1.10.420.10">
    <property type="entry name" value="Peroxidase, domain 2"/>
    <property type="match status" value="1"/>
</dbReference>
<keyword evidence="12 17" id="KW-0408">Iron</keyword>
<feature type="signal peptide" evidence="20">
    <location>
        <begin position="1"/>
        <end position="24"/>
    </location>
</feature>
<dbReference type="GO" id="GO:0006979">
    <property type="term" value="P:response to oxidative stress"/>
    <property type="evidence" value="ECO:0007669"/>
    <property type="project" value="UniProtKB-UniRule"/>
</dbReference>
<evidence type="ECO:0000256" key="2">
    <source>
        <dbReference type="ARBA" id="ARBA00002322"/>
    </source>
</evidence>
<name>A0AA36EG36_LACSI</name>
<dbReference type="GO" id="GO:0046872">
    <property type="term" value="F:metal ion binding"/>
    <property type="evidence" value="ECO:0007669"/>
    <property type="project" value="UniProtKB-UniRule"/>
</dbReference>
<feature type="binding site" evidence="17">
    <location>
        <position position="190"/>
    </location>
    <ligand>
        <name>Ca(2+)</name>
        <dbReference type="ChEBI" id="CHEBI:29108"/>
        <label>2</label>
    </ligand>
</feature>
<dbReference type="EC" id="1.11.1.7" evidence="4 20"/>
<dbReference type="PANTHER" id="PTHR31517:SF84">
    <property type="entry name" value="PEROXIDASE"/>
    <property type="match status" value="1"/>
</dbReference>
<evidence type="ECO:0000256" key="10">
    <source>
        <dbReference type="ARBA" id="ARBA00022837"/>
    </source>
</evidence>
<keyword evidence="6 20" id="KW-0575">Peroxidase</keyword>
<comment type="cofactor">
    <cofactor evidence="17 20">
        <name>heme b</name>
        <dbReference type="ChEBI" id="CHEBI:60344"/>
    </cofactor>
    <text evidence="17 20">Binds 1 heme b (iron(II)-protoporphyrin IX) group per subunit.</text>
</comment>
<comment type="catalytic activity">
    <reaction evidence="1 20">
        <text>2 a phenolic donor + H2O2 = 2 a phenolic radical donor + 2 H2O</text>
        <dbReference type="Rhea" id="RHEA:56136"/>
        <dbReference type="ChEBI" id="CHEBI:15377"/>
        <dbReference type="ChEBI" id="CHEBI:16240"/>
        <dbReference type="ChEBI" id="CHEBI:139520"/>
        <dbReference type="ChEBI" id="CHEBI:139521"/>
        <dbReference type="EC" id="1.11.1.7"/>
    </reaction>
</comment>
<dbReference type="InterPro" id="IPR002016">
    <property type="entry name" value="Haem_peroxidase"/>
</dbReference>
<evidence type="ECO:0000256" key="4">
    <source>
        <dbReference type="ARBA" id="ARBA00012313"/>
    </source>
</evidence>
<feature type="binding site" evidence="17">
    <location>
        <position position="76"/>
    </location>
    <ligand>
        <name>Ca(2+)</name>
        <dbReference type="ChEBI" id="CHEBI:29108"/>
        <label>1</label>
    </ligand>
</feature>
<evidence type="ECO:0000256" key="8">
    <source>
        <dbReference type="ARBA" id="ARBA00022723"/>
    </source>
</evidence>
<dbReference type="Gene3D" id="1.10.520.10">
    <property type="match status" value="1"/>
</dbReference>
<comment type="similarity">
    <text evidence="3">Belongs to the peroxidase family. Ascorbate peroxidase subfamily.</text>
</comment>
<dbReference type="PRINTS" id="PR00458">
    <property type="entry name" value="PEROXIDASE"/>
</dbReference>
<accession>A0AA36EG36</accession>
<feature type="site" description="Transition state stabilizer" evidence="18">
    <location>
        <position position="62"/>
    </location>
</feature>
<dbReference type="SUPFAM" id="SSF48113">
    <property type="entry name" value="Heme-dependent peroxidases"/>
    <property type="match status" value="1"/>
</dbReference>
<feature type="chain" id="PRO_5041490458" description="Peroxidase" evidence="20">
    <location>
        <begin position="25"/>
        <end position="323"/>
    </location>
</feature>
<dbReference type="InterPro" id="IPR019793">
    <property type="entry name" value="Peroxidases_heam-ligand_BS"/>
</dbReference>
<dbReference type="PROSITE" id="PS00435">
    <property type="entry name" value="PEROXIDASE_1"/>
    <property type="match status" value="1"/>
</dbReference>
<keyword evidence="8 17" id="KW-0479">Metal-binding</keyword>
<dbReference type="InterPro" id="IPR010255">
    <property type="entry name" value="Haem_peroxidase_sf"/>
</dbReference>